<reference evidence="1" key="1">
    <citation type="submission" date="2022-07" db="EMBL/GenBank/DDBJ databases">
        <authorList>
            <person name="Trinca V."/>
            <person name="Uliana J.V.C."/>
            <person name="Torres T.T."/>
            <person name="Ward R.J."/>
            <person name="Monesi N."/>
        </authorList>
    </citation>
    <scope>NUCLEOTIDE SEQUENCE</scope>
    <source>
        <strain evidence="1">HSMRA1968</strain>
        <tissue evidence="1">Whole embryos</tissue>
    </source>
</reference>
<evidence type="ECO:0000313" key="1">
    <source>
        <dbReference type="EMBL" id="KAJ6639614.1"/>
    </source>
</evidence>
<dbReference type="EMBL" id="WJQU01000003">
    <property type="protein sequence ID" value="KAJ6639614.1"/>
    <property type="molecule type" value="Genomic_DNA"/>
</dbReference>
<comment type="caution">
    <text evidence="1">The sequence shown here is derived from an EMBL/GenBank/DDBJ whole genome shotgun (WGS) entry which is preliminary data.</text>
</comment>
<keyword evidence="2" id="KW-1185">Reference proteome</keyword>
<proteinExistence type="predicted"/>
<dbReference type="AlphaFoldDB" id="A0A9Q0MY44"/>
<accession>A0A9Q0MY44</accession>
<evidence type="ECO:0000313" key="2">
    <source>
        <dbReference type="Proteomes" id="UP001151699"/>
    </source>
</evidence>
<sequence length="346" mass="39543">MKRTAENVPSYTIHSTISSALAPAQRSPVIQQKQFKGDKNWTRVVATFGPFFRIREKSSNISKKKKQFSFTASHVNAFTGITLPKVARKSRNAQIPTNTVGNSTSCSSREVGPTITNRFANGSVCRLFDVKAVEPIAGKSCGLFTATELFTITSVGPNKMYVHLSMPKPIKINSVYVNHTTAMEFKVIAVVFCLLFISFLKSEKNFVKRMWRMGEKKECTPCHMLLKGLKCDGDKMEQMNSLCKLMLSKTRRHRKIQMRSLKKRDDGLRNGMNRWLYNVLWQLVFCTFSIRVHLQRDRFLIPGTEGILRLRSHEVTKKILWEKLEGKIFDNGREETMPLFNALGHL</sequence>
<protein>
    <submittedName>
        <fullName evidence="1">Uncharacterized protein</fullName>
    </submittedName>
</protein>
<name>A0A9Q0MY44_9DIPT</name>
<dbReference type="Proteomes" id="UP001151699">
    <property type="component" value="Chromosome X"/>
</dbReference>
<gene>
    <name evidence="1" type="ORF">Bhyg_12361</name>
</gene>
<organism evidence="1 2">
    <name type="scientific">Pseudolycoriella hygida</name>
    <dbReference type="NCBI Taxonomy" id="35572"/>
    <lineage>
        <taxon>Eukaryota</taxon>
        <taxon>Metazoa</taxon>
        <taxon>Ecdysozoa</taxon>
        <taxon>Arthropoda</taxon>
        <taxon>Hexapoda</taxon>
        <taxon>Insecta</taxon>
        <taxon>Pterygota</taxon>
        <taxon>Neoptera</taxon>
        <taxon>Endopterygota</taxon>
        <taxon>Diptera</taxon>
        <taxon>Nematocera</taxon>
        <taxon>Sciaroidea</taxon>
        <taxon>Sciaridae</taxon>
        <taxon>Pseudolycoriella</taxon>
    </lineage>
</organism>